<evidence type="ECO:0000313" key="2">
    <source>
        <dbReference type="Proteomes" id="UP001482620"/>
    </source>
</evidence>
<proteinExistence type="predicted"/>
<comment type="caution">
    <text evidence="1">The sequence shown here is derived from an EMBL/GenBank/DDBJ whole genome shotgun (WGS) entry which is preliminary data.</text>
</comment>
<evidence type="ECO:0000313" key="1">
    <source>
        <dbReference type="EMBL" id="MEQ2240189.1"/>
    </source>
</evidence>
<dbReference type="EMBL" id="JAHRIQ010058880">
    <property type="protein sequence ID" value="MEQ2240189.1"/>
    <property type="molecule type" value="Genomic_DNA"/>
</dbReference>
<organism evidence="1 2">
    <name type="scientific">Ilyodon furcidens</name>
    <name type="common">goldbreast splitfin</name>
    <dbReference type="NCBI Taxonomy" id="33524"/>
    <lineage>
        <taxon>Eukaryota</taxon>
        <taxon>Metazoa</taxon>
        <taxon>Chordata</taxon>
        <taxon>Craniata</taxon>
        <taxon>Vertebrata</taxon>
        <taxon>Euteleostomi</taxon>
        <taxon>Actinopterygii</taxon>
        <taxon>Neopterygii</taxon>
        <taxon>Teleostei</taxon>
        <taxon>Neoteleostei</taxon>
        <taxon>Acanthomorphata</taxon>
        <taxon>Ovalentaria</taxon>
        <taxon>Atherinomorphae</taxon>
        <taxon>Cyprinodontiformes</taxon>
        <taxon>Goodeidae</taxon>
        <taxon>Ilyodon</taxon>
    </lineage>
</organism>
<dbReference type="Proteomes" id="UP001482620">
    <property type="component" value="Unassembled WGS sequence"/>
</dbReference>
<feature type="non-terminal residue" evidence="1">
    <location>
        <position position="1"/>
    </location>
</feature>
<sequence>PPLCAPGSLVTKHHQQTIFWTSFHGWQPQDIYLIIFILSATSLPSDAFISTSAAHFSIAIHPPATNHHTDLSPRITTHSPWHSSSTPTMTLVTCFQKTFRIKTLSFIIIVF</sequence>
<keyword evidence="2" id="KW-1185">Reference proteome</keyword>
<accession>A0ABV0U5F4</accession>
<protein>
    <submittedName>
        <fullName evidence="1">Uncharacterized protein</fullName>
    </submittedName>
</protein>
<gene>
    <name evidence="1" type="ORF">ILYODFUR_012242</name>
</gene>
<name>A0ABV0U5F4_9TELE</name>
<reference evidence="1 2" key="1">
    <citation type="submission" date="2021-06" db="EMBL/GenBank/DDBJ databases">
        <authorList>
            <person name="Palmer J.M."/>
        </authorList>
    </citation>
    <scope>NUCLEOTIDE SEQUENCE [LARGE SCALE GENOMIC DNA]</scope>
    <source>
        <strain evidence="2">if_2019</strain>
        <tissue evidence="1">Muscle</tissue>
    </source>
</reference>